<accession>A0A1E2UQG4</accession>
<dbReference type="Gene3D" id="1.40.20.10">
    <property type="entry name" value="CHAD domain"/>
    <property type="match status" value="1"/>
</dbReference>
<organism evidence="2 3">
    <name type="scientific">Candidatus Thiodiazotropha endoloripes</name>
    <dbReference type="NCBI Taxonomy" id="1818881"/>
    <lineage>
        <taxon>Bacteria</taxon>
        <taxon>Pseudomonadati</taxon>
        <taxon>Pseudomonadota</taxon>
        <taxon>Gammaproteobacteria</taxon>
        <taxon>Chromatiales</taxon>
        <taxon>Sedimenticolaceae</taxon>
        <taxon>Candidatus Thiodiazotropha</taxon>
    </lineage>
</organism>
<keyword evidence="3" id="KW-1185">Reference proteome</keyword>
<dbReference type="AlphaFoldDB" id="A0A1E2UQG4"/>
<dbReference type="Pfam" id="PF05235">
    <property type="entry name" value="CHAD"/>
    <property type="match status" value="1"/>
</dbReference>
<feature type="domain" description="CHAD" evidence="1">
    <location>
        <begin position="215"/>
        <end position="517"/>
    </location>
</feature>
<protein>
    <recommendedName>
        <fullName evidence="1">CHAD domain-containing protein</fullName>
    </recommendedName>
</protein>
<gene>
    <name evidence="2" type="ORF">A3196_09410</name>
</gene>
<proteinExistence type="predicted"/>
<dbReference type="Proteomes" id="UP000094849">
    <property type="component" value="Unassembled WGS sequence"/>
</dbReference>
<sequence length="517" mass="58600">MPLHPISYLLPDDFDLQQLKSSFKESHGLREEVPSKLKLTYYDSFDWRVWNAGGELHEEQGSLNRLCWHSIKGRKEPLVQVIDQSPGFVKDLPAGALADQLASVLEMRVLQPKVHVIQQQQTLALLDSEEKTVVRVVLEQNSYASIDGKQSGRLEGRIVLKPLKGYLSYFEKIVEYLKTMKLRNCGQSLYQDALQGAGIKPGDYSSKLNYRLDPYASADVTARQIMLDLLNTLEANVAGTKADLDSEFLHDLRVATRRTRSAMSQIKGVFDPQQLEPFKRGFGWIGQVTGPTRDLDVYLLKYDQYRASLPEALQGDLDPFYSYLLNHHKTEQAKLVKKLNSPHFRKLVKTWREWLEESRADQENAPNASKATAKLADKRISKLYARVLKDGLAIGPDSPAEMLHELRKDCKKLRYMMEFFQSLYPKPAIRELIKAVKVILDNLGEFQDLEVQAHSLEDFGSEMLKEGAPASALMAMGVLVGRLFERQANAREEFANLFAAFSSEGNQKAFRKLFGGA</sequence>
<name>A0A1E2UQG4_9GAMM</name>
<evidence type="ECO:0000313" key="2">
    <source>
        <dbReference type="EMBL" id="ODB96959.1"/>
    </source>
</evidence>
<dbReference type="OrthoDB" id="9810154at2"/>
<dbReference type="InterPro" id="IPR007899">
    <property type="entry name" value="CHAD_dom"/>
</dbReference>
<dbReference type="PROSITE" id="PS51708">
    <property type="entry name" value="CHAD"/>
    <property type="match status" value="1"/>
</dbReference>
<dbReference type="STRING" id="1818881.A3196_09410"/>
<dbReference type="RefSeq" id="WP_069004688.1">
    <property type="nucleotide sequence ID" value="NZ_LVJW01000003.1"/>
</dbReference>
<dbReference type="PANTHER" id="PTHR39339">
    <property type="entry name" value="SLR1444 PROTEIN"/>
    <property type="match status" value="1"/>
</dbReference>
<evidence type="ECO:0000259" key="1">
    <source>
        <dbReference type="PROSITE" id="PS51708"/>
    </source>
</evidence>
<dbReference type="InterPro" id="IPR038186">
    <property type="entry name" value="CHAD_dom_sf"/>
</dbReference>
<dbReference type="PANTHER" id="PTHR39339:SF1">
    <property type="entry name" value="CHAD DOMAIN-CONTAINING PROTEIN"/>
    <property type="match status" value="1"/>
</dbReference>
<reference evidence="2 3" key="1">
    <citation type="submission" date="2016-03" db="EMBL/GenBank/DDBJ databases">
        <title>Chemosynthetic sulphur-oxidizing symbionts of marine invertebrate animals are capable of nitrogen fixation.</title>
        <authorList>
            <person name="Petersen J.M."/>
            <person name="Kemper A."/>
            <person name="Gruber-Vodicka H."/>
            <person name="Cardini U."/>
            <person name="Geest Mvander."/>
            <person name="Kleiner M."/>
            <person name="Bulgheresi S."/>
            <person name="Fussmann M."/>
            <person name="Herbold C."/>
            <person name="Seah B.K.B."/>
            <person name="Antony C.Paul."/>
            <person name="Liu D."/>
            <person name="Belitz A."/>
            <person name="Weber M."/>
        </authorList>
    </citation>
    <scope>NUCLEOTIDE SEQUENCE [LARGE SCALE GENOMIC DNA]</scope>
    <source>
        <strain evidence="2">G_D</strain>
    </source>
</reference>
<dbReference type="EMBL" id="LVJZ01000003">
    <property type="protein sequence ID" value="ODB96959.1"/>
    <property type="molecule type" value="Genomic_DNA"/>
</dbReference>
<comment type="caution">
    <text evidence="2">The sequence shown here is derived from an EMBL/GenBank/DDBJ whole genome shotgun (WGS) entry which is preliminary data.</text>
</comment>
<dbReference type="SMART" id="SM00880">
    <property type="entry name" value="CHAD"/>
    <property type="match status" value="1"/>
</dbReference>
<evidence type="ECO:0000313" key="3">
    <source>
        <dbReference type="Proteomes" id="UP000094849"/>
    </source>
</evidence>